<feature type="region of interest" description="Disordered" evidence="2">
    <location>
        <begin position="14"/>
        <end position="196"/>
    </location>
</feature>
<feature type="region of interest" description="Disordered" evidence="2">
    <location>
        <begin position="645"/>
        <end position="675"/>
    </location>
</feature>
<comment type="similarity">
    <text evidence="1">Belongs to the methyltransferase superfamily. LaeA methyltransferase family.</text>
</comment>
<dbReference type="InterPro" id="IPR041698">
    <property type="entry name" value="Methyltransf_25"/>
</dbReference>
<dbReference type="Gene3D" id="3.40.50.150">
    <property type="entry name" value="Vaccinia Virus protein VP39"/>
    <property type="match status" value="1"/>
</dbReference>
<dbReference type="SUPFAM" id="SSF53335">
    <property type="entry name" value="S-adenosyl-L-methionine-dependent methyltransferases"/>
    <property type="match status" value="1"/>
</dbReference>
<dbReference type="CDD" id="cd02440">
    <property type="entry name" value="AdoMet_MTases"/>
    <property type="match status" value="1"/>
</dbReference>
<dbReference type="Proteomes" id="UP001303647">
    <property type="component" value="Unassembled WGS sequence"/>
</dbReference>
<feature type="domain" description="Methyltransferase" evidence="3">
    <location>
        <begin position="335"/>
        <end position="444"/>
    </location>
</feature>
<reference evidence="4" key="1">
    <citation type="journal article" date="2023" name="Mol. Phylogenet. Evol.">
        <title>Genome-scale phylogeny and comparative genomics of the fungal order Sordariales.</title>
        <authorList>
            <person name="Hensen N."/>
            <person name="Bonometti L."/>
            <person name="Westerberg I."/>
            <person name="Brannstrom I.O."/>
            <person name="Guillou S."/>
            <person name="Cros-Aarteil S."/>
            <person name="Calhoun S."/>
            <person name="Haridas S."/>
            <person name="Kuo A."/>
            <person name="Mondo S."/>
            <person name="Pangilinan J."/>
            <person name="Riley R."/>
            <person name="LaButti K."/>
            <person name="Andreopoulos B."/>
            <person name="Lipzen A."/>
            <person name="Chen C."/>
            <person name="Yan M."/>
            <person name="Daum C."/>
            <person name="Ng V."/>
            <person name="Clum A."/>
            <person name="Steindorff A."/>
            <person name="Ohm R.A."/>
            <person name="Martin F."/>
            <person name="Silar P."/>
            <person name="Natvig D.O."/>
            <person name="Lalanne C."/>
            <person name="Gautier V."/>
            <person name="Ament-Velasquez S.L."/>
            <person name="Kruys A."/>
            <person name="Hutchinson M.I."/>
            <person name="Powell A.J."/>
            <person name="Barry K."/>
            <person name="Miller A.N."/>
            <person name="Grigoriev I.V."/>
            <person name="Debuchy R."/>
            <person name="Gladieux P."/>
            <person name="Hiltunen Thoren M."/>
            <person name="Johannesson H."/>
        </authorList>
    </citation>
    <scope>NUCLEOTIDE SEQUENCE</scope>
    <source>
        <strain evidence="4">CBS 359.72</strain>
    </source>
</reference>
<dbReference type="EMBL" id="MU857619">
    <property type="protein sequence ID" value="KAK4249835.1"/>
    <property type="molecule type" value="Genomic_DNA"/>
</dbReference>
<dbReference type="PANTHER" id="PTHR43591:SF50">
    <property type="entry name" value="METHYLTRANSFERASE DOMAIN-CONTAINING PROTEIN-RELATED"/>
    <property type="match status" value="1"/>
</dbReference>
<evidence type="ECO:0000259" key="3">
    <source>
        <dbReference type="Pfam" id="PF13649"/>
    </source>
</evidence>
<dbReference type="PANTHER" id="PTHR43591">
    <property type="entry name" value="METHYLTRANSFERASE"/>
    <property type="match status" value="1"/>
</dbReference>
<evidence type="ECO:0000256" key="2">
    <source>
        <dbReference type="SAM" id="MobiDB-lite"/>
    </source>
</evidence>
<organism evidence="4 5">
    <name type="scientific">Corynascus novoguineensis</name>
    <dbReference type="NCBI Taxonomy" id="1126955"/>
    <lineage>
        <taxon>Eukaryota</taxon>
        <taxon>Fungi</taxon>
        <taxon>Dikarya</taxon>
        <taxon>Ascomycota</taxon>
        <taxon>Pezizomycotina</taxon>
        <taxon>Sordariomycetes</taxon>
        <taxon>Sordariomycetidae</taxon>
        <taxon>Sordariales</taxon>
        <taxon>Chaetomiaceae</taxon>
        <taxon>Corynascus</taxon>
    </lineage>
</organism>
<feature type="region of interest" description="Disordered" evidence="2">
    <location>
        <begin position="219"/>
        <end position="248"/>
    </location>
</feature>
<dbReference type="AlphaFoldDB" id="A0AAN7CXN0"/>
<name>A0AAN7CXN0_9PEZI</name>
<accession>A0AAN7CXN0</accession>
<feature type="compositionally biased region" description="Low complexity" evidence="2">
    <location>
        <begin position="179"/>
        <end position="194"/>
    </location>
</feature>
<proteinExistence type="inferred from homology"/>
<dbReference type="Pfam" id="PF13649">
    <property type="entry name" value="Methyltransf_25"/>
    <property type="match status" value="1"/>
</dbReference>
<keyword evidence="5" id="KW-1185">Reference proteome</keyword>
<gene>
    <name evidence="4" type="ORF">C7999DRAFT_12374</name>
</gene>
<evidence type="ECO:0000313" key="5">
    <source>
        <dbReference type="Proteomes" id="UP001303647"/>
    </source>
</evidence>
<evidence type="ECO:0000256" key="1">
    <source>
        <dbReference type="ARBA" id="ARBA00038158"/>
    </source>
</evidence>
<dbReference type="InterPro" id="IPR029063">
    <property type="entry name" value="SAM-dependent_MTases_sf"/>
</dbReference>
<feature type="compositionally biased region" description="Low complexity" evidence="2">
    <location>
        <begin position="645"/>
        <end position="659"/>
    </location>
</feature>
<sequence length="745" mass="79407">MEYLSGYAAAKAPYLTYEVEGSPHSRKKKPSRSNSTTSAVTAQRKRSRIPGHARTNSASTSSSSSGGGGRRTEHHAGSYSAGWLQQPSVAADASGARDESANGAVTSSLADCADPTAQHRREQQQQQYHQPAGRRSSTRDRMSSSLKYFQDKQLPATPRLNTASDASARPFGAGSNSEPASARTPASATAATAAHSVSNPGAVVAAVTFPDRRAHHTTMLSYPNDPSRMPGSGGGGGGGGGGGARAESISSVSGATATSNRTMHSTEHVPESAYQNRPFVIRNGRTYLADPTLPYPLPVDLEELHRQSLKTMLLMQLFGRPICSPEFANKPPPRILEVGCGSGFWSMMCYKHFEARGQHKDVSFTGIDIVPLPPNAYSGDSSTDMRLDKSMNWRFVQHDLRKVPLPFPDASFDFVMIKDMALTTPMSMQQALIEEYIRILTPGGTIEIWETDNMLRMLRPHVPDCTTTSGPTECSCADGDSHHSPMMTTTTPTTTTAAASSSSSSIITTATTPTAHNFLSGGDGTISISDNHSDITNASTTKETEIGGAYIMTSNTPLSTPLNNFLVEYNLWASRALEARSLCAMPCTVIGPLLIQEAEVLTNVGSRRLAVPLSEIRWEREGVGGVVTKDGKSYIETKAAVGRRGVSSVGSGSSAGSGALSPAKNGGGSGGNRGLDPAAAALRRTALLTVVQMIQALEPMLRETSGKSQDEWDLWVGKMMNDLVRENGTSWGECLEVGAWWAKKR</sequence>
<protein>
    <recommendedName>
        <fullName evidence="3">Methyltransferase domain-containing protein</fullName>
    </recommendedName>
</protein>
<reference evidence="4" key="2">
    <citation type="submission" date="2023-05" db="EMBL/GenBank/DDBJ databases">
        <authorList>
            <consortium name="Lawrence Berkeley National Laboratory"/>
            <person name="Steindorff A."/>
            <person name="Hensen N."/>
            <person name="Bonometti L."/>
            <person name="Westerberg I."/>
            <person name="Brannstrom I.O."/>
            <person name="Guillou S."/>
            <person name="Cros-Aarteil S."/>
            <person name="Calhoun S."/>
            <person name="Haridas S."/>
            <person name="Kuo A."/>
            <person name="Mondo S."/>
            <person name="Pangilinan J."/>
            <person name="Riley R."/>
            <person name="Labutti K."/>
            <person name="Andreopoulos B."/>
            <person name="Lipzen A."/>
            <person name="Chen C."/>
            <person name="Yanf M."/>
            <person name="Daum C."/>
            <person name="Ng V."/>
            <person name="Clum A."/>
            <person name="Ohm R."/>
            <person name="Martin F."/>
            <person name="Silar P."/>
            <person name="Natvig D."/>
            <person name="Lalanne C."/>
            <person name="Gautier V."/>
            <person name="Ament-Velasquez S.L."/>
            <person name="Kruys A."/>
            <person name="Hutchinson M.I."/>
            <person name="Powell A.J."/>
            <person name="Barry K."/>
            <person name="Miller A.N."/>
            <person name="Grigoriev I.V."/>
            <person name="Debuchy R."/>
            <person name="Gladieux P."/>
            <person name="Thoren M.H."/>
            <person name="Johannesson H."/>
        </authorList>
    </citation>
    <scope>NUCLEOTIDE SEQUENCE</scope>
    <source>
        <strain evidence="4">CBS 359.72</strain>
    </source>
</reference>
<comment type="caution">
    <text evidence="4">The sequence shown here is derived from an EMBL/GenBank/DDBJ whole genome shotgun (WGS) entry which is preliminary data.</text>
</comment>
<feature type="compositionally biased region" description="Gly residues" evidence="2">
    <location>
        <begin position="231"/>
        <end position="244"/>
    </location>
</feature>
<evidence type="ECO:0000313" key="4">
    <source>
        <dbReference type="EMBL" id="KAK4249835.1"/>
    </source>
</evidence>